<dbReference type="PROSITE" id="PS50064">
    <property type="entry name" value="ZF_PARP_2"/>
    <property type="match status" value="2"/>
</dbReference>
<reference evidence="14 15" key="1">
    <citation type="journal article" date="2018" name="Gigascience">
        <title>Genomes of trombidid mites reveal novel predicted allergens and laterally-transferred genes associated with secondary metabolism.</title>
        <authorList>
            <person name="Dong X."/>
            <person name="Chaisiri K."/>
            <person name="Xia D."/>
            <person name="Armstrong S.D."/>
            <person name="Fang Y."/>
            <person name="Donnelly M.J."/>
            <person name="Kadowaki T."/>
            <person name="McGarry J.W."/>
            <person name="Darby A.C."/>
            <person name="Makepeace B.L."/>
        </authorList>
    </citation>
    <scope>NUCLEOTIDE SEQUENCE [LARGE SCALE GENOMIC DNA]</scope>
    <source>
        <strain evidence="14">UoL-UT</strain>
    </source>
</reference>
<dbReference type="GO" id="GO:0006302">
    <property type="term" value="P:double-strand break repair"/>
    <property type="evidence" value="ECO:0007669"/>
    <property type="project" value="TreeGrafter"/>
</dbReference>
<dbReference type="Pfam" id="PF00533">
    <property type="entry name" value="BRCT"/>
    <property type="match status" value="1"/>
</dbReference>
<evidence type="ECO:0000256" key="6">
    <source>
        <dbReference type="ARBA" id="ARBA00022771"/>
    </source>
</evidence>
<evidence type="ECO:0000256" key="3">
    <source>
        <dbReference type="ARBA" id="ARBA00022676"/>
    </source>
</evidence>
<feature type="domain" description="PARP-type" evidence="11">
    <location>
        <begin position="17"/>
        <end position="96"/>
    </location>
</feature>
<dbReference type="GO" id="GO:0003677">
    <property type="term" value="F:DNA binding"/>
    <property type="evidence" value="ECO:0007669"/>
    <property type="project" value="InterPro"/>
</dbReference>
<dbReference type="Gene3D" id="3.30.1740.10">
    <property type="entry name" value="Zinc finger, PARP-type"/>
    <property type="match status" value="2"/>
</dbReference>
<keyword evidence="6" id="KW-0863">Zinc-finger</keyword>
<dbReference type="SUPFAM" id="SSF52113">
    <property type="entry name" value="BRCT domain"/>
    <property type="match status" value="1"/>
</dbReference>
<dbReference type="PANTHER" id="PTHR10459">
    <property type="entry name" value="DNA LIGASE"/>
    <property type="match status" value="1"/>
</dbReference>
<feature type="domain" description="BRCT" evidence="12">
    <location>
        <begin position="427"/>
        <end position="502"/>
    </location>
</feature>
<dbReference type="Pfam" id="PF00645">
    <property type="entry name" value="zf-PARP"/>
    <property type="match status" value="1"/>
</dbReference>
<evidence type="ECO:0000256" key="8">
    <source>
        <dbReference type="ARBA" id="ARBA00023027"/>
    </source>
</evidence>
<dbReference type="AlphaFoldDB" id="A0A443S9S9"/>
<evidence type="ECO:0000259" key="13">
    <source>
        <dbReference type="PROSITE" id="PS51977"/>
    </source>
</evidence>
<feature type="domain" description="PARP-type" evidence="11">
    <location>
        <begin position="104"/>
        <end position="186"/>
    </location>
</feature>
<keyword evidence="3" id="KW-0328">Glycosyltransferase</keyword>
<dbReference type="Gene3D" id="3.40.50.10190">
    <property type="entry name" value="BRCT domain"/>
    <property type="match status" value="1"/>
</dbReference>
<proteinExistence type="predicted"/>
<evidence type="ECO:0000313" key="14">
    <source>
        <dbReference type="EMBL" id="RWS24308.1"/>
    </source>
</evidence>
<dbReference type="SMART" id="SM00773">
    <property type="entry name" value="WGR"/>
    <property type="match status" value="1"/>
</dbReference>
<dbReference type="EMBL" id="NCKV01005046">
    <property type="protein sequence ID" value="RWS24308.1"/>
    <property type="molecule type" value="Genomic_DNA"/>
</dbReference>
<dbReference type="Pfam" id="PF05406">
    <property type="entry name" value="WGR"/>
    <property type="match status" value="1"/>
</dbReference>
<keyword evidence="7" id="KW-0862">Zinc</keyword>
<feature type="domain" description="WGR" evidence="13">
    <location>
        <begin position="587"/>
        <end position="683"/>
    </location>
</feature>
<evidence type="ECO:0000256" key="4">
    <source>
        <dbReference type="ARBA" id="ARBA00022679"/>
    </source>
</evidence>
<keyword evidence="4" id="KW-0808">Transferase</keyword>
<gene>
    <name evidence="14" type="ORF">B4U80_13236</name>
</gene>
<accession>A0A443S9S9</accession>
<dbReference type="InterPro" id="IPR036930">
    <property type="entry name" value="WGR_dom_sf"/>
</dbReference>
<sequence>MDETSELSNAPESNFEFRVDYSTHKIFCAKCSEKIKVGELRFAKLPMVRQGLGRNWHHFDCIFTKYIPSSTAAIENFDVIRYEDQQKISERLIHLEYKEIFNVYYECGESKCDNCKDTINDKEVYIFIVSEEPKNKDLVRIRYHVDCFVEIRRSLNFYGSAENFKGYSFLDETDKRLLTHKITSMKKPQVRQIPEEIKTDIELKIKEQSDAFYANYERLHHFNMSELDELLEYNNECGANLLKFDKCIMVAEIMTYGLLSHCTRCAVNVVIKEGSYVCTNKKCGYESRTCERIPFLVPPKFRQNKSLKSYEYTKRIKITRKMMELEHFESLQGCNVSDLCESSLTILTQVENESSQSILTQVGENSQTILTQIAESSQTNFRHLEDESSVPLEKTIVSSADLNENHDKNLTSMETISTQYEVPAVENSILALQRMNVYYFGSNEKTAYELRDAVEKLGGNLFKEFNESVSFVVANKAELENDSAIILEAKRLKVPVVSENIIRTFKSLVAGDMNAFIWSVIFNNELSDNDVKRTLPSEANVVAKRGRHDNYQSVMSSNGIVPFGNTYKERQILKIDVVDPRFEFADFTHIYKCDDELYSAVLNRTVVPHHVSYYTMQLLETEECNFYWIFRSWGRAGTNLGDSAAKDFPTKELAVQYFEYIYFMKTGITWRQRKLVKQIPGKFCDIHCVFDE</sequence>
<dbReference type="GO" id="GO:1990404">
    <property type="term" value="F:NAD+-protein mono-ADP-ribosyltransferase activity"/>
    <property type="evidence" value="ECO:0007669"/>
    <property type="project" value="TreeGrafter"/>
</dbReference>
<evidence type="ECO:0000256" key="7">
    <source>
        <dbReference type="ARBA" id="ARBA00022833"/>
    </source>
</evidence>
<dbReference type="InterPro" id="IPR036420">
    <property type="entry name" value="BRCT_dom_sf"/>
</dbReference>
<dbReference type="SUPFAM" id="SSF142921">
    <property type="entry name" value="WGR domain-like"/>
    <property type="match status" value="1"/>
</dbReference>
<comment type="caution">
    <text evidence="14">The sequence shown here is derived from an EMBL/GenBank/DDBJ whole genome shotgun (WGS) entry which is preliminary data.</text>
</comment>
<protein>
    <recommendedName>
        <fullName evidence="2">NAD(+) ADP-ribosyltransferase</fullName>
        <ecNumber evidence="2">2.4.2.30</ecNumber>
    </recommendedName>
</protein>
<comment type="subcellular location">
    <subcellularLocation>
        <location evidence="1">Nucleus</location>
    </subcellularLocation>
</comment>
<dbReference type="InterPro" id="IPR001510">
    <property type="entry name" value="Znf_PARP"/>
</dbReference>
<dbReference type="GO" id="GO:0005730">
    <property type="term" value="C:nucleolus"/>
    <property type="evidence" value="ECO:0007669"/>
    <property type="project" value="TreeGrafter"/>
</dbReference>
<evidence type="ECO:0000256" key="2">
    <source>
        <dbReference type="ARBA" id="ARBA00012020"/>
    </source>
</evidence>
<keyword evidence="5" id="KW-0479">Metal-binding</keyword>
<dbReference type="SMART" id="SM01336">
    <property type="entry name" value="zf-PARP"/>
    <property type="match status" value="2"/>
</dbReference>
<evidence type="ECO:0000313" key="15">
    <source>
        <dbReference type="Proteomes" id="UP000288716"/>
    </source>
</evidence>
<evidence type="ECO:0000256" key="9">
    <source>
        <dbReference type="ARBA" id="ARBA00023242"/>
    </source>
</evidence>
<dbReference type="GO" id="GO:0070212">
    <property type="term" value="P:protein poly-ADP-ribosylation"/>
    <property type="evidence" value="ECO:0007669"/>
    <property type="project" value="TreeGrafter"/>
</dbReference>
<dbReference type="SUPFAM" id="SSF57716">
    <property type="entry name" value="Glucocorticoid receptor-like (DNA-binding domain)"/>
    <property type="match status" value="2"/>
</dbReference>
<evidence type="ECO:0000259" key="12">
    <source>
        <dbReference type="PROSITE" id="PS50172"/>
    </source>
</evidence>
<dbReference type="VEuPathDB" id="VectorBase:LDEU007732"/>
<comment type="catalytic activity">
    <reaction evidence="10">
        <text>NAD(+) + (ADP-D-ribosyl)n-acceptor = nicotinamide + (ADP-D-ribosyl)n+1-acceptor + H(+).</text>
        <dbReference type="EC" id="2.4.2.30"/>
    </reaction>
</comment>
<keyword evidence="8" id="KW-0520">NAD</keyword>
<evidence type="ECO:0000256" key="5">
    <source>
        <dbReference type="ARBA" id="ARBA00022723"/>
    </source>
</evidence>
<dbReference type="PANTHER" id="PTHR10459:SF60">
    <property type="entry name" value="POLY [ADP-RIBOSE] POLYMERASE 2"/>
    <property type="match status" value="1"/>
</dbReference>
<dbReference type="InterPro" id="IPR008893">
    <property type="entry name" value="WGR_domain"/>
</dbReference>
<dbReference type="EC" id="2.4.2.30" evidence="2"/>
<name>A0A443S9S9_9ACAR</name>
<dbReference type="PROSITE" id="PS52007">
    <property type="entry name" value="PADR1"/>
    <property type="match status" value="1"/>
</dbReference>
<dbReference type="Proteomes" id="UP000288716">
    <property type="component" value="Unassembled WGS sequence"/>
</dbReference>
<dbReference type="InterPro" id="IPR036957">
    <property type="entry name" value="Znf_PARP_sf"/>
</dbReference>
<evidence type="ECO:0000256" key="1">
    <source>
        <dbReference type="ARBA" id="ARBA00004123"/>
    </source>
</evidence>
<evidence type="ECO:0000259" key="11">
    <source>
        <dbReference type="PROSITE" id="PS50064"/>
    </source>
</evidence>
<dbReference type="PROSITE" id="PS51977">
    <property type="entry name" value="WGR"/>
    <property type="match status" value="1"/>
</dbReference>
<dbReference type="Gene3D" id="3.90.640.80">
    <property type="match status" value="1"/>
</dbReference>
<keyword evidence="15" id="KW-1185">Reference proteome</keyword>
<dbReference type="InterPro" id="IPR050800">
    <property type="entry name" value="ARTD/PARP"/>
</dbReference>
<evidence type="ECO:0000256" key="10">
    <source>
        <dbReference type="ARBA" id="ARBA00033987"/>
    </source>
</evidence>
<dbReference type="GO" id="GO:0003950">
    <property type="term" value="F:NAD+ poly-ADP-ribosyltransferase activity"/>
    <property type="evidence" value="ECO:0007669"/>
    <property type="project" value="UniProtKB-EC"/>
</dbReference>
<dbReference type="GO" id="GO:0008270">
    <property type="term" value="F:zinc ion binding"/>
    <property type="evidence" value="ECO:0007669"/>
    <property type="project" value="UniProtKB-KW"/>
</dbReference>
<dbReference type="PROSITE" id="PS50172">
    <property type="entry name" value="BRCT"/>
    <property type="match status" value="1"/>
</dbReference>
<dbReference type="InterPro" id="IPR001357">
    <property type="entry name" value="BRCT_dom"/>
</dbReference>
<keyword evidence="9" id="KW-0539">Nucleus</keyword>
<dbReference type="STRING" id="299467.A0A443S9S9"/>
<organism evidence="14 15">
    <name type="scientific">Leptotrombidium deliense</name>
    <dbReference type="NCBI Taxonomy" id="299467"/>
    <lineage>
        <taxon>Eukaryota</taxon>
        <taxon>Metazoa</taxon>
        <taxon>Ecdysozoa</taxon>
        <taxon>Arthropoda</taxon>
        <taxon>Chelicerata</taxon>
        <taxon>Arachnida</taxon>
        <taxon>Acari</taxon>
        <taxon>Acariformes</taxon>
        <taxon>Trombidiformes</taxon>
        <taxon>Prostigmata</taxon>
        <taxon>Anystina</taxon>
        <taxon>Parasitengona</taxon>
        <taxon>Trombiculoidea</taxon>
        <taxon>Trombiculidae</taxon>
        <taxon>Leptotrombidium</taxon>
    </lineage>
</organism>
<dbReference type="OrthoDB" id="429950at2759"/>